<comment type="caution">
    <text evidence="2">The sequence shown here is derived from an EMBL/GenBank/DDBJ whole genome shotgun (WGS) entry which is preliminary data.</text>
</comment>
<feature type="domain" description="Virulence-associated protein E-like" evidence="1">
    <location>
        <begin position="445"/>
        <end position="656"/>
    </location>
</feature>
<dbReference type="Pfam" id="PF05272">
    <property type="entry name" value="VapE-like_dom"/>
    <property type="match status" value="1"/>
</dbReference>
<proteinExistence type="predicted"/>
<evidence type="ECO:0000259" key="1">
    <source>
        <dbReference type="Pfam" id="PF05272"/>
    </source>
</evidence>
<reference evidence="2" key="1">
    <citation type="submission" date="2019-08" db="EMBL/GenBank/DDBJ databases">
        <authorList>
            <person name="Kucharzyk K."/>
            <person name="Murdoch R.W."/>
            <person name="Higgins S."/>
            <person name="Loffler F."/>
        </authorList>
    </citation>
    <scope>NUCLEOTIDE SEQUENCE</scope>
</reference>
<protein>
    <recommendedName>
        <fullName evidence="1">Virulence-associated protein E-like domain-containing protein</fullName>
    </recommendedName>
</protein>
<dbReference type="PANTHER" id="PTHR34985:SF1">
    <property type="entry name" value="SLR0554 PROTEIN"/>
    <property type="match status" value="1"/>
</dbReference>
<organism evidence="2">
    <name type="scientific">bioreactor metagenome</name>
    <dbReference type="NCBI Taxonomy" id="1076179"/>
    <lineage>
        <taxon>unclassified sequences</taxon>
        <taxon>metagenomes</taxon>
        <taxon>ecological metagenomes</taxon>
    </lineage>
</organism>
<sequence length="775" mass="88369">MRDLKISYGDSRLSKRWVNKKTTFEELCERFKVTRRTTETVAEYQKFTKDRRDTAKDVGGYVLGHLKSGRRKKDTVESRSGITLDADHADSGFIETVEMLFPHNCAIYSTHSHTPKTPRLRVVIPLSRDVTSDEYAALARLVADEIGMDFFDDSTYEPERLMYWPSTPSDGEYVFKVIDGDELTPDKYLAKLSDWRDCSLWPTSSRQSEVIQRSIHQQQNPLEKEGVVGAFCRSYSIEDTIATFLPDIYEPSAMAGRYDYIPADSSAGVVLYEGKWAFSHHATDPACGKLLNAFDLVRVHKFTDFDDKAGFKAMSELALKDEKVNTLIAEERIAAAETEFAESEDWMSRLQREKSGILCNTLGNLLLILNNDDALSGIRHNKLANQVYGENLPWERPYPPWRDADTAQLVAYVDKRYGTFSARNYELALTKVSDDRAYHPIQEYLKSLPPWDRIPRMDTLLIDYLGAEDSPYTRAVTRKTLVAAVARILNPGVKHDSILVLNGKQGIGKSTLFSRLGRQWYSDSLSISDMKDKTAPEKLQGYWLLELGELAGIKKMDVETVKSFITRTDDKYRPSYGRAVESHPRQCIIVGSTNSDGGFLRDITGNRRFWPVRVSGGGKYHAWELTETDQIWAEAIVRYTEGEELFLKGDIALAAFAEQRDAMENDDREGLVAEYLEELLPENWDTMDIYRRIEYIRSTDDPTRAKGTVRRSQVCVMEIWCECFGKSRESIKKADSYEIEGILNQIGGWVKYEGNKTGKKAVPMYGVQRVFVRSE</sequence>
<gene>
    <name evidence="2" type="ORF">SDC9_07327</name>
</gene>
<dbReference type="PANTHER" id="PTHR34985">
    <property type="entry name" value="SLR0554 PROTEIN"/>
    <property type="match status" value="1"/>
</dbReference>
<dbReference type="InterPro" id="IPR007936">
    <property type="entry name" value="VapE-like_dom"/>
</dbReference>
<dbReference type="EMBL" id="VSSQ01000015">
    <property type="protein sequence ID" value="MPL61740.1"/>
    <property type="molecule type" value="Genomic_DNA"/>
</dbReference>
<name>A0A644T4H3_9ZZZZ</name>
<evidence type="ECO:0000313" key="2">
    <source>
        <dbReference type="EMBL" id="MPL61740.1"/>
    </source>
</evidence>
<accession>A0A644T4H3</accession>
<dbReference type="AlphaFoldDB" id="A0A644T4H3"/>